<dbReference type="SMART" id="SM00382">
    <property type="entry name" value="AAA"/>
    <property type="match status" value="2"/>
</dbReference>
<dbReference type="SUPFAM" id="SSF52540">
    <property type="entry name" value="P-loop containing nucleoside triphosphate hydrolases"/>
    <property type="match status" value="2"/>
</dbReference>
<dbReference type="InterPro" id="IPR041569">
    <property type="entry name" value="AAA_lid_3"/>
</dbReference>
<dbReference type="InterPro" id="IPR050168">
    <property type="entry name" value="AAA_ATPase_domain"/>
</dbReference>
<dbReference type="KEGG" id="ngr:NAEGRDRAFT_77893"/>
<dbReference type="GO" id="GO:0005524">
    <property type="term" value="F:ATP binding"/>
    <property type="evidence" value="ECO:0007669"/>
    <property type="project" value="UniProtKB-KW"/>
</dbReference>
<feature type="domain" description="AAA+ ATPase" evidence="4">
    <location>
        <begin position="497"/>
        <end position="633"/>
    </location>
</feature>
<evidence type="ECO:0000256" key="1">
    <source>
        <dbReference type="ARBA" id="ARBA00006914"/>
    </source>
</evidence>
<feature type="domain" description="AAA+ ATPase" evidence="4">
    <location>
        <begin position="207"/>
        <end position="362"/>
    </location>
</feature>
<dbReference type="GO" id="GO:0005778">
    <property type="term" value="C:peroxisomal membrane"/>
    <property type="evidence" value="ECO:0007669"/>
    <property type="project" value="TreeGrafter"/>
</dbReference>
<gene>
    <name evidence="5" type="ORF">NAEGRDRAFT_77893</name>
</gene>
<sequence>MPTIFVGKHLIWMLGAVEHSTVYLKYIEEPLYPNFVHSIYVRPILDMLPKDIEVSMDNYQELTKIFREWILERKTNSLLTVPSIAMAQRNVIYLKGFGNVLVSINESIIISSKKEDEDEYQTFSEFLNKSSVENLYLLFGSEASYNISIVEDPIAVEHRHAVYSQVPDLCEITEISEQVQLILNRLQVQYSPEAVPFKKEFKYSTHSNSNIIISGNVGNGKTYYAKALARHCNVYTIFVSCASLAGDRADTLGLKFKSYAQEAIMNAPSLIIFDDIDSICPFEQEEAMPDINVRVAASTFTELLSTLSFFSTSYERNVNVIVTCKSLDETYDSIQNSKLFEQNFLISVPNREQRRKIFQRFLTNRPDFFSEADEDVFDFSQYSMTEETLDYIVDRTENYSPLDVRNMLDKMVNVKLQTLVEEGKYESLGIDTILTIQEFTKASKDFITQSTEGIKLIKSTTSFSDIGGLQDVKNILRETFIFPTKYASLFENAPIKLRSGLLLYGPPGSGKTFIASAIAKECGLNFISIKGPELLNKYVGASEQAVRDVFMQAESAKPCIIFFDEFDSIAAQRGHDNTGVTDRVVNQFLCQLDGVESRKGVYVLAATSRPDLIDAALLRPGRLDKSVCCNIPTEEERQDIMEVICSKQSNVQIGSDVDFKKLASITHNFTGADLQALFFSATLSAYRDTSQTKEKRQDNLLDEDTNFFTVLSTDKAEAKKGKSTVSNQTVVSDELAQQMKQIQASLTKVKKAKDHTPESNEPVYVKESHFIQALSTSRPSLSQEEIDKYDYIYSCFRGQSSEDYIEKLIAQKKKVTLA</sequence>
<evidence type="ECO:0000256" key="3">
    <source>
        <dbReference type="ARBA" id="ARBA00022840"/>
    </source>
</evidence>
<dbReference type="STRING" id="5762.D2UZ61"/>
<dbReference type="eggNOG" id="KOG0735">
    <property type="taxonomic scope" value="Eukaryota"/>
</dbReference>
<dbReference type="InterPro" id="IPR003593">
    <property type="entry name" value="AAA+_ATPase"/>
</dbReference>
<protein>
    <submittedName>
        <fullName evidence="5">Peroxisomal biogenesis aaa ATPase Pex1</fullName>
    </submittedName>
</protein>
<dbReference type="FunCoup" id="D2UZ61">
    <property type="interactions" value="334"/>
</dbReference>
<evidence type="ECO:0000313" key="5">
    <source>
        <dbReference type="EMBL" id="EFC49887.1"/>
    </source>
</evidence>
<name>D2UZ61_NAEGR</name>
<dbReference type="InterPro" id="IPR027417">
    <property type="entry name" value="P-loop_NTPase"/>
</dbReference>
<dbReference type="Pfam" id="PF00004">
    <property type="entry name" value="AAA"/>
    <property type="match status" value="2"/>
</dbReference>
<keyword evidence="2" id="KW-0547">Nucleotide-binding</keyword>
<dbReference type="OrthoDB" id="2187at2759"/>
<dbReference type="RefSeq" id="XP_002682631.1">
    <property type="nucleotide sequence ID" value="XM_002682585.1"/>
</dbReference>
<keyword evidence="6" id="KW-1185">Reference proteome</keyword>
<evidence type="ECO:0000259" key="4">
    <source>
        <dbReference type="SMART" id="SM00382"/>
    </source>
</evidence>
<dbReference type="InParanoid" id="D2UZ61"/>
<dbReference type="PANTHER" id="PTHR23077">
    <property type="entry name" value="AAA-FAMILY ATPASE"/>
    <property type="match status" value="1"/>
</dbReference>
<dbReference type="Gene3D" id="3.40.50.300">
    <property type="entry name" value="P-loop containing nucleotide triphosphate hydrolases"/>
    <property type="match status" value="2"/>
</dbReference>
<proteinExistence type="inferred from homology"/>
<dbReference type="GeneID" id="8852723"/>
<dbReference type="PROSITE" id="PS00674">
    <property type="entry name" value="AAA"/>
    <property type="match status" value="1"/>
</dbReference>
<keyword evidence="3" id="KW-0067">ATP-binding</keyword>
<reference evidence="5 6" key="1">
    <citation type="journal article" date="2010" name="Cell">
        <title>The genome of Naegleria gruberi illuminates early eukaryotic versatility.</title>
        <authorList>
            <person name="Fritz-Laylin L.K."/>
            <person name="Prochnik S.E."/>
            <person name="Ginger M.L."/>
            <person name="Dacks J.B."/>
            <person name="Carpenter M.L."/>
            <person name="Field M.C."/>
            <person name="Kuo A."/>
            <person name="Paredez A."/>
            <person name="Chapman J."/>
            <person name="Pham J."/>
            <person name="Shu S."/>
            <person name="Neupane R."/>
            <person name="Cipriano M."/>
            <person name="Mancuso J."/>
            <person name="Tu H."/>
            <person name="Salamov A."/>
            <person name="Lindquist E."/>
            <person name="Shapiro H."/>
            <person name="Lucas S."/>
            <person name="Grigoriev I.V."/>
            <person name="Cande W.Z."/>
            <person name="Fulton C."/>
            <person name="Rokhsar D.S."/>
            <person name="Dawson S.C."/>
        </authorList>
    </citation>
    <scope>NUCLEOTIDE SEQUENCE [LARGE SCALE GENOMIC DNA]</scope>
    <source>
        <strain evidence="5 6">NEG-M</strain>
    </source>
</reference>
<evidence type="ECO:0000313" key="6">
    <source>
        <dbReference type="Proteomes" id="UP000006671"/>
    </source>
</evidence>
<dbReference type="PANTHER" id="PTHR23077:SF12">
    <property type="entry name" value="PEROXISOMAL ATPASE PEX1"/>
    <property type="match status" value="1"/>
</dbReference>
<dbReference type="VEuPathDB" id="AmoebaDB:NAEGRDRAFT_77893"/>
<dbReference type="GO" id="GO:0005829">
    <property type="term" value="C:cytosol"/>
    <property type="evidence" value="ECO:0007669"/>
    <property type="project" value="TreeGrafter"/>
</dbReference>
<comment type="similarity">
    <text evidence="1">Belongs to the AAA ATPase family.</text>
</comment>
<dbReference type="Pfam" id="PF17862">
    <property type="entry name" value="AAA_lid_3"/>
    <property type="match status" value="1"/>
</dbReference>
<dbReference type="Gene3D" id="1.10.8.60">
    <property type="match status" value="2"/>
</dbReference>
<dbReference type="AlphaFoldDB" id="D2UZ61"/>
<dbReference type="InterPro" id="IPR003960">
    <property type="entry name" value="ATPase_AAA_CS"/>
</dbReference>
<evidence type="ECO:0000256" key="2">
    <source>
        <dbReference type="ARBA" id="ARBA00022741"/>
    </source>
</evidence>
<dbReference type="Proteomes" id="UP000006671">
    <property type="component" value="Unassembled WGS sequence"/>
</dbReference>
<organism evidence="6">
    <name type="scientific">Naegleria gruberi</name>
    <name type="common">Amoeba</name>
    <dbReference type="NCBI Taxonomy" id="5762"/>
    <lineage>
        <taxon>Eukaryota</taxon>
        <taxon>Discoba</taxon>
        <taxon>Heterolobosea</taxon>
        <taxon>Tetramitia</taxon>
        <taxon>Eutetramitia</taxon>
        <taxon>Vahlkampfiidae</taxon>
        <taxon>Naegleria</taxon>
    </lineage>
</organism>
<dbReference type="InterPro" id="IPR003959">
    <property type="entry name" value="ATPase_AAA_core"/>
</dbReference>
<dbReference type="FunFam" id="3.40.50.300:FF:000149">
    <property type="entry name" value="Nuclear valosin-containing protein-like"/>
    <property type="match status" value="1"/>
</dbReference>
<dbReference type="EMBL" id="GG738846">
    <property type="protein sequence ID" value="EFC49887.1"/>
    <property type="molecule type" value="Genomic_DNA"/>
</dbReference>
<dbReference type="GO" id="GO:0016558">
    <property type="term" value="P:protein import into peroxisome matrix"/>
    <property type="evidence" value="ECO:0007669"/>
    <property type="project" value="TreeGrafter"/>
</dbReference>
<dbReference type="GO" id="GO:0016887">
    <property type="term" value="F:ATP hydrolysis activity"/>
    <property type="evidence" value="ECO:0007669"/>
    <property type="project" value="InterPro"/>
</dbReference>
<accession>D2UZ61</accession>